<keyword evidence="8" id="KW-1185">Reference proteome</keyword>
<dbReference type="Gene3D" id="3.40.50.300">
    <property type="entry name" value="P-loop containing nucleotide triphosphate hydrolases"/>
    <property type="match status" value="3"/>
</dbReference>
<organism evidence="7 8">
    <name type="scientific">Klenkia sesuvii</name>
    <dbReference type="NCBI Taxonomy" id="3103137"/>
    <lineage>
        <taxon>Bacteria</taxon>
        <taxon>Bacillati</taxon>
        <taxon>Actinomycetota</taxon>
        <taxon>Actinomycetes</taxon>
        <taxon>Geodermatophilales</taxon>
        <taxon>Geodermatophilaceae</taxon>
        <taxon>Klenkia</taxon>
    </lineage>
</organism>
<feature type="domain" description="FHA" evidence="5">
    <location>
        <begin position="112"/>
        <end position="157"/>
    </location>
</feature>
<evidence type="ECO:0000259" key="6">
    <source>
        <dbReference type="PROSITE" id="PS50901"/>
    </source>
</evidence>
<dbReference type="CDD" id="cd01127">
    <property type="entry name" value="TrwB_TraG_TraD_VirD4"/>
    <property type="match status" value="1"/>
</dbReference>
<dbReference type="PROSITE" id="PS50901">
    <property type="entry name" value="FTSK"/>
    <property type="match status" value="2"/>
</dbReference>
<feature type="binding site" evidence="4">
    <location>
        <begin position="924"/>
        <end position="931"/>
    </location>
    <ligand>
        <name>ATP</name>
        <dbReference type="ChEBI" id="CHEBI:30616"/>
    </ligand>
</feature>
<dbReference type="Pfam" id="PF01580">
    <property type="entry name" value="FtsK_SpoIIIE"/>
    <property type="match status" value="2"/>
</dbReference>
<evidence type="ECO:0000256" key="4">
    <source>
        <dbReference type="PROSITE-ProRule" id="PRU00289"/>
    </source>
</evidence>
<gene>
    <name evidence="7" type="ORF">TEK04_10160</name>
</gene>
<name>A0ABU8DTP5_9ACTN</name>
<sequence>MTGSSPPPPTARCWTLHAVGGPVDVEVRAAEDAELGLVRAALAAAGLPAGPVFCGPHQLPDTVPLHDPRLRHGAQLGAGRAAPGHRVEGALEVQVCAGPGAGRVHPVPHGPLVVGRGSGGRAGGVLLPDPEVSRAHLEVVVGRAGVAVRDLGSANGTRWQTAGGVGSEVGTEPEPWPPGALVRLGSTSLRLAVPGGPAHPGVPVPGGRLQLQPGSRPLAPAASEVVVAVPEDPTEPPRRAPAWIAVLVPAVAGGVLALVLSSPHFLLFALLGPLVAAGTWVSDRWTGRRGHRQRRAEHAAAVAVADAEVSAALTAEVGRADVAAPDPAVLAAAARRRTAPLWSGTPGPGLTVRLGLGAGPTGVTRGAGNPVVAMLLPVTVDLAKAGLHLRGPRTTVLAVARAVVCQLAALHPPGALVLTIVAGSPHRAAWGWTRWLPHTGPPAPPAGHGAPWHLVVVDSGADEPGGGWLCRARAAGAVVVQVGPGAAAAPGAVDLQVVGETGGQARLTRPGHPDRVVDLDLVGVDVATQLALDLAPLTVAGGPGGIPSQVRWRDLVPGGPPRWSRSRAHLTTVLGAGGDGPVELDLCRDGPHGLVAGTTGAGKSELLRTLVLGLARAHPPDRCSFLLVDYKGGAAFAGVADLPHTVGLLTDLDGPATGRALRSLGAELSRRERLLAEHGARELADLPDHVLLPRLVIVVDEFATLGDELPDFVPGLVGIAQRGRSLGVHLVLATQRPSGSVSPEIRANCTVRVCLRTTDEAGSRDVLGVPDAAWLPVDRPGRALLRVGPGDPVLLQVARVGVAAAGPGSTPDGTPDAAGVVVRRWTRPWARPDPGDPATAPAGAVTDLAHEVAQLRAAAAQPPGVPAPPRPWTPPLPDRVALLEPGPAHPAHVLAWGLADHPDRQRQEPLLVDLARGGGWLVVGGPGSGRTTALQTALAAASSRLSPDQLHVHVVDHAGGDLGHAAVGLPHTGTTVHRGDGHRLRRLLERLQAEVDRRRLAPGPHAHLLLLVDGLDAVADALEDVAPGGGAAALLRVLREGAAVGLTAVLSADRVLPGSRLAGAAAHRLVLPLPDLADYPVAGVPVGRVPRHRPPGRALLGPDAVEVQLALPGDLPAPGRCRVPGRVEVVELTADPPSPASPPGELVVALGPGGDDGAPVAVDLRRCGGLLVAGPAGSGRSATLTAVGHRLAGAGTATLTVAPGTPAEAVTAWVAGLGGSPGVVLADDLGRLPDLLLDTLAAVVGPGGPAVLVAAATPADVAAAFRGPGPALRRTRTALLLCPARGDAELLGLRLPRERLPTRPGSGWWVTPDGVVRVQVSRR</sequence>
<dbReference type="SUPFAM" id="SSF49879">
    <property type="entry name" value="SMAD/FHA domain"/>
    <property type="match status" value="1"/>
</dbReference>
<evidence type="ECO:0000256" key="2">
    <source>
        <dbReference type="ARBA" id="ARBA00022741"/>
    </source>
</evidence>
<protein>
    <submittedName>
        <fullName evidence="7">FtsK/SpoIIIE domain-containing protein</fullName>
    </submittedName>
</protein>
<dbReference type="PANTHER" id="PTHR22683:SF1">
    <property type="entry name" value="TYPE VII SECRETION SYSTEM PROTEIN ESSC"/>
    <property type="match status" value="1"/>
</dbReference>
<dbReference type="EMBL" id="JBAPLU010000008">
    <property type="protein sequence ID" value="MEI4272085.1"/>
    <property type="molecule type" value="Genomic_DNA"/>
</dbReference>
<dbReference type="Pfam" id="PF00498">
    <property type="entry name" value="FHA"/>
    <property type="match status" value="1"/>
</dbReference>
<dbReference type="InterPro" id="IPR000253">
    <property type="entry name" value="FHA_dom"/>
</dbReference>
<keyword evidence="3 4" id="KW-0067">ATP-binding</keyword>
<feature type="binding site" evidence="4">
    <location>
        <begin position="597"/>
        <end position="604"/>
    </location>
    <ligand>
        <name>ATP</name>
        <dbReference type="ChEBI" id="CHEBI:30616"/>
    </ligand>
</feature>
<keyword evidence="2 4" id="KW-0547">Nucleotide-binding</keyword>
<dbReference type="PROSITE" id="PS50006">
    <property type="entry name" value="FHA_DOMAIN"/>
    <property type="match status" value="1"/>
</dbReference>
<dbReference type="InterPro" id="IPR008984">
    <property type="entry name" value="SMAD_FHA_dom_sf"/>
</dbReference>
<dbReference type="InterPro" id="IPR003593">
    <property type="entry name" value="AAA+_ATPase"/>
</dbReference>
<reference evidence="7 8" key="1">
    <citation type="submission" date="2024-03" db="EMBL/GenBank/DDBJ databases">
        <title>Draft genome sequence of Klenkia sp. LSe6-5.</title>
        <authorList>
            <person name="Duangmal K."/>
            <person name="Chantavorakit T."/>
        </authorList>
    </citation>
    <scope>NUCLEOTIDE SEQUENCE [LARGE SCALE GENOMIC DNA]</scope>
    <source>
        <strain evidence="7 8">LSe6-5</strain>
    </source>
</reference>
<feature type="domain" description="FtsK" evidence="6">
    <location>
        <begin position="907"/>
        <end position="1080"/>
    </location>
</feature>
<dbReference type="CDD" id="cd00060">
    <property type="entry name" value="FHA"/>
    <property type="match status" value="1"/>
</dbReference>
<dbReference type="RefSeq" id="WP_336404220.1">
    <property type="nucleotide sequence ID" value="NZ_JBAPLU010000008.1"/>
</dbReference>
<keyword evidence="1" id="KW-0597">Phosphoprotein</keyword>
<feature type="domain" description="FtsK" evidence="6">
    <location>
        <begin position="579"/>
        <end position="764"/>
    </location>
</feature>
<dbReference type="SUPFAM" id="SSF52540">
    <property type="entry name" value="P-loop containing nucleoside triphosphate hydrolases"/>
    <property type="match status" value="3"/>
</dbReference>
<comment type="caution">
    <text evidence="7">The sequence shown here is derived from an EMBL/GenBank/DDBJ whole genome shotgun (WGS) entry which is preliminary data.</text>
</comment>
<evidence type="ECO:0000256" key="1">
    <source>
        <dbReference type="ARBA" id="ARBA00022553"/>
    </source>
</evidence>
<evidence type="ECO:0000313" key="7">
    <source>
        <dbReference type="EMBL" id="MEI4272085.1"/>
    </source>
</evidence>
<dbReference type="SMART" id="SM00382">
    <property type="entry name" value="AAA"/>
    <property type="match status" value="3"/>
</dbReference>
<evidence type="ECO:0000259" key="5">
    <source>
        <dbReference type="PROSITE" id="PS50006"/>
    </source>
</evidence>
<dbReference type="Gene3D" id="2.60.200.20">
    <property type="match status" value="1"/>
</dbReference>
<dbReference type="Proteomes" id="UP001361570">
    <property type="component" value="Unassembled WGS sequence"/>
</dbReference>
<dbReference type="InterPro" id="IPR027417">
    <property type="entry name" value="P-loop_NTPase"/>
</dbReference>
<dbReference type="InterPro" id="IPR050206">
    <property type="entry name" value="FtsK/SpoIIIE/SftA"/>
</dbReference>
<dbReference type="InterPro" id="IPR002543">
    <property type="entry name" value="FtsK_dom"/>
</dbReference>
<evidence type="ECO:0000256" key="3">
    <source>
        <dbReference type="ARBA" id="ARBA00022840"/>
    </source>
</evidence>
<dbReference type="PANTHER" id="PTHR22683">
    <property type="entry name" value="SPORULATION PROTEIN RELATED"/>
    <property type="match status" value="1"/>
</dbReference>
<accession>A0ABU8DTP5</accession>
<evidence type="ECO:0000313" key="8">
    <source>
        <dbReference type="Proteomes" id="UP001361570"/>
    </source>
</evidence>
<proteinExistence type="predicted"/>